<dbReference type="InterPro" id="IPR036457">
    <property type="entry name" value="PPM-type-like_dom_sf"/>
</dbReference>
<dbReference type="SMART" id="SM00331">
    <property type="entry name" value="PP2C_SIG"/>
    <property type="match status" value="1"/>
</dbReference>
<dbReference type="SMART" id="SM00065">
    <property type="entry name" value="GAF"/>
    <property type="match status" value="2"/>
</dbReference>
<keyword evidence="1" id="KW-0378">Hydrolase</keyword>
<evidence type="ECO:0000259" key="3">
    <source>
        <dbReference type="SMART" id="SM00065"/>
    </source>
</evidence>
<accession>A0A7X6D1Z3</accession>
<dbReference type="SUPFAM" id="SSF55781">
    <property type="entry name" value="GAF domain-like"/>
    <property type="match status" value="2"/>
</dbReference>
<dbReference type="Pfam" id="PF13185">
    <property type="entry name" value="GAF_2"/>
    <property type="match status" value="1"/>
</dbReference>
<dbReference type="InterPro" id="IPR029016">
    <property type="entry name" value="GAF-like_dom_sf"/>
</dbReference>
<evidence type="ECO:0000256" key="1">
    <source>
        <dbReference type="ARBA" id="ARBA00022801"/>
    </source>
</evidence>
<organism evidence="5 6">
    <name type="scientific">Streptomyces lonarensis</name>
    <dbReference type="NCBI Taxonomy" id="700599"/>
    <lineage>
        <taxon>Bacteria</taxon>
        <taxon>Bacillati</taxon>
        <taxon>Actinomycetota</taxon>
        <taxon>Actinomycetes</taxon>
        <taxon>Kitasatosporales</taxon>
        <taxon>Streptomycetaceae</taxon>
        <taxon>Streptomyces</taxon>
    </lineage>
</organism>
<keyword evidence="6" id="KW-1185">Reference proteome</keyword>
<dbReference type="Pfam" id="PF07228">
    <property type="entry name" value="SpoIIE"/>
    <property type="match status" value="1"/>
</dbReference>
<dbReference type="SUPFAM" id="SSF81606">
    <property type="entry name" value="PP2C-like"/>
    <property type="match status" value="1"/>
</dbReference>
<dbReference type="PANTHER" id="PTHR43156:SF2">
    <property type="entry name" value="STAGE II SPORULATION PROTEIN E"/>
    <property type="match status" value="1"/>
</dbReference>
<sequence length="740" mass="77434">MVGLLVVVVRCGRPRGAAAPPGVPARCGPLHRCGAAGPSPSLRRRAGRGWAAPADRGGTPPVRASAHPGATGWWGSRGSGAGTASASVTSGLRQVGAGGEERGSRGALVTGRNGRSPAPCPDAVEDELRLAAVRDTGLSARPDAGMDRFARLVKDVLDVPAALVALVTADRQILPGLAGTHAPWARERSLAAPLALCGEVVHGGLPVVVDRAGAGAAPPAPRDGTDRASGDPVALAPEVQAYAGVPLTDRAGRVLGALCALDNRPRAWSDRELSLLAELAAACGAELRLRIAAHRREVVHRDEAAARTRADGQARRSESALARSELLLRAADALADTTGLAEVGRQVHDLVTLVLRPVHVRVMVAGGGVLRRLTHGSEQPDRHGVPLDEERPMTRAARENRVVTVAGTDEVATVYGRRAADDHRALGLDTVVCVPLPGQDGPLGVLVMGWDRPYEVDDPERAVLAALAGYTARAVERALFVENRVDVARQMQEAMLTDLPPVTGLRTAALYRPAADIDMVGGDWYDLYRLPSAAQGGEDAEGAATVAATIGDITGHDMRAATLMGQVRSMLRQADLDHPGTGPAHVVSAFEHANRALRLGCSGTLVHAHLRPCPPPDDGSWELSWTNAGHPPPLLVTADGTVEQLTDHGALMHPGIGVRERDAHRRTLPPGALLLLYTDGLVEHRGGDLDVAIDRAGRFLAARRGEPLPALLAELVDEVAGEAADDDIALLALRVPVARE</sequence>
<dbReference type="Gene3D" id="3.60.40.10">
    <property type="entry name" value="PPM-type phosphatase domain"/>
    <property type="match status" value="1"/>
</dbReference>
<feature type="region of interest" description="Disordered" evidence="2">
    <location>
        <begin position="38"/>
        <end position="120"/>
    </location>
</feature>
<gene>
    <name evidence="5" type="ORF">HCN56_13640</name>
</gene>
<evidence type="ECO:0000259" key="4">
    <source>
        <dbReference type="SMART" id="SM00331"/>
    </source>
</evidence>
<protein>
    <submittedName>
        <fullName evidence="5">SpoIIE family protein phosphatase</fullName>
    </submittedName>
</protein>
<reference evidence="5 6" key="1">
    <citation type="submission" date="2020-03" db="EMBL/GenBank/DDBJ databases">
        <title>Draft genome of Streptomyces sp. ventii, isolated from the Axial Seamount in the Pacific Ocean, and resequencing of the two type strains Streptomyces lonarensis strain NCL 716 and Streptomyces bohaiensis strain 11A07.</title>
        <authorList>
            <person name="Loughran R.M."/>
            <person name="Pfannmuller K.M."/>
            <person name="Wasson B.J."/>
            <person name="Deadmond M.C."/>
            <person name="Paddock B.E."/>
            <person name="Koyack M.J."/>
            <person name="Gallegos D.A."/>
            <person name="Mitchell E.A."/>
            <person name="Ushijima B."/>
            <person name="Saw J.H."/>
            <person name="Mcphail K.L."/>
            <person name="Videau P."/>
        </authorList>
    </citation>
    <scope>NUCLEOTIDE SEQUENCE [LARGE SCALE GENOMIC DNA]</scope>
    <source>
        <strain evidence="5 6">NCL716</strain>
    </source>
</reference>
<dbReference type="Pfam" id="PF01590">
    <property type="entry name" value="GAF"/>
    <property type="match status" value="1"/>
</dbReference>
<evidence type="ECO:0000256" key="2">
    <source>
        <dbReference type="SAM" id="MobiDB-lite"/>
    </source>
</evidence>
<dbReference type="InterPro" id="IPR001932">
    <property type="entry name" value="PPM-type_phosphatase-like_dom"/>
</dbReference>
<dbReference type="GO" id="GO:0016791">
    <property type="term" value="F:phosphatase activity"/>
    <property type="evidence" value="ECO:0007669"/>
    <property type="project" value="TreeGrafter"/>
</dbReference>
<name>A0A7X6D1Z3_9ACTN</name>
<dbReference type="EMBL" id="JAAVJD010000095">
    <property type="protein sequence ID" value="NJQ06595.1"/>
    <property type="molecule type" value="Genomic_DNA"/>
</dbReference>
<feature type="domain" description="GAF" evidence="3">
    <location>
        <begin position="339"/>
        <end position="485"/>
    </location>
</feature>
<dbReference type="Proteomes" id="UP000578686">
    <property type="component" value="Unassembled WGS sequence"/>
</dbReference>
<feature type="domain" description="PPM-type phosphatase" evidence="4">
    <location>
        <begin position="505"/>
        <end position="735"/>
    </location>
</feature>
<proteinExistence type="predicted"/>
<dbReference type="InterPro" id="IPR003018">
    <property type="entry name" value="GAF"/>
</dbReference>
<evidence type="ECO:0000313" key="6">
    <source>
        <dbReference type="Proteomes" id="UP000578686"/>
    </source>
</evidence>
<feature type="compositionally biased region" description="Low complexity" evidence="2">
    <location>
        <begin position="82"/>
        <end position="91"/>
    </location>
</feature>
<dbReference type="PANTHER" id="PTHR43156">
    <property type="entry name" value="STAGE II SPORULATION PROTEIN E-RELATED"/>
    <property type="match status" value="1"/>
</dbReference>
<dbReference type="Gene3D" id="3.30.450.40">
    <property type="match status" value="2"/>
</dbReference>
<feature type="domain" description="GAF" evidence="3">
    <location>
        <begin position="141"/>
        <end position="297"/>
    </location>
</feature>
<feature type="compositionally biased region" description="Low complexity" evidence="2">
    <location>
        <begin position="48"/>
        <end position="58"/>
    </location>
</feature>
<comment type="caution">
    <text evidence="5">The sequence shown here is derived from an EMBL/GenBank/DDBJ whole genome shotgun (WGS) entry which is preliminary data.</text>
</comment>
<dbReference type="InterPro" id="IPR052016">
    <property type="entry name" value="Bact_Sigma-Reg"/>
</dbReference>
<dbReference type="AlphaFoldDB" id="A0A7X6D1Z3"/>
<evidence type="ECO:0000313" key="5">
    <source>
        <dbReference type="EMBL" id="NJQ06595.1"/>
    </source>
</evidence>